<keyword evidence="3 8" id="KW-0347">Helicase</keyword>
<evidence type="ECO:0000256" key="2">
    <source>
        <dbReference type="ARBA" id="ARBA00022801"/>
    </source>
</evidence>
<name>A0A2R5GD76_9STRA</name>
<sequence length="1373" mass="151733">MEDLRARVPAAVDNVGAARNADDAAPVPFAVHLRSREGDFEVVKREANDTYNAAQRLEQLVGLPLSSPLDVEDTDLDELLAQSLEDDDEAINRRLIAVHMASESAQAADHRFASSLVLPTGLDADDECVIDVCVDNPLEPPSLDAPLVENRVRLIGRGQSGRSMNGTAPEGSKARNAVYYSHESISQSLRPLFDATADLLRVPPGLEDCASSLLALDEETPEPHAANLATPSLEEATSELPSGEAIRMQGIESVQARQALSEERRRRLLLTADALLIDSDEEESDDDDDDDDDDADDNDDGRGESAGDRDDDTETADAVEVDHQGAWGDLDENDGAPSARTSALDMEAKEEDIKALETELEDLTRETARLATKDLFAAGPRFLRQRAAELTAKTEEWVETRPMDTSAFDAVIRNPALRFPFELDQFQKEAILHIERRESVFVAAHTSAGKTVCCDYAIALALRNRTKCIYTSPIKALSNQKFRDFSKRFGAENVGLITGDVTINGTASCLVVTTEILRSMLYRSADLVSEIETVVFDEIHYICDPDRGVVWEETLIMLDPSVTLVFLSATSPNSVEFAGWIGRIKQQKVYVVFTEKRPIPLEHWIWAPGKKDEHLFKVLDAKKRFLKDGYLKAKAALKQVDEDETNKKNRGTGANPASKKQQKQNEQSAPKRKGFNPSTDRQNWLYLVKDLEEKELLPVVVFAFSKRMCDERAANMQSLNLTTAAERGRIHVVFRQALARLQGSDRELPQVLRVKDLVTRGIGVHHGGLLPILKEVVEILFSQGLVKVLFATETFAIGVNMPARCVVFAGTRKHDGVQFRDLTPGEYTQMAGRAGRRGLDAVGTVIIFGAGRELQAMDVLSRMMTGTASRLTSQFRLTYAMILRLLRAAELSVADMIKRSFSEFGSQKLIGGRDIAAIIERGEDKLVELRNTLGLQDTEVATFQKLAYAMQSRVGPLVEDMLSGRYGHRPVNLVLPVGRLVLISKGSSAGLCAACVLRPPKGRTNEMCVLALDERRDVSSAAAVIGSRVLHIEHVKPRNLVWISALKVDVNSADTKRLAKDTKSLATLVAPDFVQLLDAAAVAAGPGTVSTEGPGAGPGCLLAAAAPLDPVQELRLGEVEFVQAWRDACSFGQEMAHSPCLADENIQDDFIKQKKVTTLELKLRDARKAISDENLALFPDFQARLLVLERLGYISRGDRAVQLKGRVACEINTCDELVLTEMVFADVFGPLLPEECAAVCSALVMQKKCEDEPVLTENLEYARDRMRSIADRLDSLQRFHRVEMNEQDDRKLNFALMEAVYQWAKGMPFKQLMNFTSLEEGFIVRTVTRLDETCREVRNIAQLIGDAELFAKMEEASRLIKRDIVFAASLYVT</sequence>
<dbReference type="Pfam" id="PF08148">
    <property type="entry name" value="DSHCT"/>
    <property type="match status" value="1"/>
</dbReference>
<dbReference type="EMBL" id="BEYU01000050">
    <property type="protein sequence ID" value="GBG28926.1"/>
    <property type="molecule type" value="Genomic_DNA"/>
</dbReference>
<dbReference type="InterPro" id="IPR012961">
    <property type="entry name" value="Ski2/MTR4_C"/>
</dbReference>
<organism evidence="8 9">
    <name type="scientific">Hondaea fermentalgiana</name>
    <dbReference type="NCBI Taxonomy" id="2315210"/>
    <lineage>
        <taxon>Eukaryota</taxon>
        <taxon>Sar</taxon>
        <taxon>Stramenopiles</taxon>
        <taxon>Bigyra</taxon>
        <taxon>Labyrinthulomycetes</taxon>
        <taxon>Thraustochytrida</taxon>
        <taxon>Thraustochytriidae</taxon>
        <taxon>Hondaea</taxon>
    </lineage>
</organism>
<keyword evidence="2" id="KW-0378">Hydrolase</keyword>
<dbReference type="InterPro" id="IPR027417">
    <property type="entry name" value="P-loop_NTPase"/>
</dbReference>
<comment type="caution">
    <text evidence="8">The sequence shown here is derived from an EMBL/GenBank/DDBJ whole genome shotgun (WGS) entry which is preliminary data.</text>
</comment>
<dbReference type="GO" id="GO:0016787">
    <property type="term" value="F:hydrolase activity"/>
    <property type="evidence" value="ECO:0007669"/>
    <property type="project" value="UniProtKB-KW"/>
</dbReference>
<keyword evidence="1" id="KW-0547">Nucleotide-binding</keyword>
<dbReference type="GO" id="GO:0003676">
    <property type="term" value="F:nucleic acid binding"/>
    <property type="evidence" value="ECO:0007669"/>
    <property type="project" value="InterPro"/>
</dbReference>
<dbReference type="PROSITE" id="PS51192">
    <property type="entry name" value="HELICASE_ATP_BIND_1"/>
    <property type="match status" value="1"/>
</dbReference>
<feature type="domain" description="Helicase C-terminal" evidence="7">
    <location>
        <begin position="715"/>
        <end position="886"/>
    </location>
</feature>
<evidence type="ECO:0000259" key="7">
    <source>
        <dbReference type="PROSITE" id="PS51194"/>
    </source>
</evidence>
<dbReference type="FunFam" id="3.40.50.300:FF:000190">
    <property type="entry name" value="ATP-dependent RNA helicase"/>
    <property type="match status" value="1"/>
</dbReference>
<dbReference type="GO" id="GO:0005524">
    <property type="term" value="F:ATP binding"/>
    <property type="evidence" value="ECO:0007669"/>
    <property type="project" value="UniProtKB-KW"/>
</dbReference>
<evidence type="ECO:0000259" key="6">
    <source>
        <dbReference type="PROSITE" id="PS51192"/>
    </source>
</evidence>
<dbReference type="FunFam" id="3.40.50.300:FF:000447">
    <property type="entry name" value="helicase SKI2W isoform X2"/>
    <property type="match status" value="1"/>
</dbReference>
<dbReference type="GO" id="GO:0055087">
    <property type="term" value="C:Ski complex"/>
    <property type="evidence" value="ECO:0007669"/>
    <property type="project" value="TreeGrafter"/>
</dbReference>
<evidence type="ECO:0000256" key="4">
    <source>
        <dbReference type="ARBA" id="ARBA00022840"/>
    </source>
</evidence>
<keyword evidence="9" id="KW-1185">Reference proteome</keyword>
<dbReference type="Pfam" id="PF00271">
    <property type="entry name" value="Helicase_C"/>
    <property type="match status" value="1"/>
</dbReference>
<dbReference type="GO" id="GO:0004386">
    <property type="term" value="F:helicase activity"/>
    <property type="evidence" value="ECO:0007669"/>
    <property type="project" value="UniProtKB-KW"/>
</dbReference>
<evidence type="ECO:0000256" key="5">
    <source>
        <dbReference type="SAM" id="MobiDB-lite"/>
    </source>
</evidence>
<evidence type="ECO:0000313" key="8">
    <source>
        <dbReference type="EMBL" id="GBG28926.1"/>
    </source>
</evidence>
<dbReference type="CDD" id="cd18795">
    <property type="entry name" value="SF2_C_Ski2"/>
    <property type="match status" value="1"/>
</dbReference>
<dbReference type="SMART" id="SM01142">
    <property type="entry name" value="DSHCT"/>
    <property type="match status" value="1"/>
</dbReference>
<feature type="region of interest" description="Disordered" evidence="5">
    <location>
        <begin position="278"/>
        <end position="347"/>
    </location>
</feature>
<evidence type="ECO:0000313" key="9">
    <source>
        <dbReference type="Proteomes" id="UP000241890"/>
    </source>
</evidence>
<dbReference type="Proteomes" id="UP000241890">
    <property type="component" value="Unassembled WGS sequence"/>
</dbReference>
<dbReference type="SMART" id="SM00487">
    <property type="entry name" value="DEXDc"/>
    <property type="match status" value="1"/>
</dbReference>
<dbReference type="GO" id="GO:0070478">
    <property type="term" value="P:nuclear-transcribed mRNA catabolic process, 3'-5' exonucleolytic nonsense-mediated decay"/>
    <property type="evidence" value="ECO:0007669"/>
    <property type="project" value="TreeGrafter"/>
</dbReference>
<dbReference type="SUPFAM" id="SSF52540">
    <property type="entry name" value="P-loop containing nucleoside triphosphate hydrolases"/>
    <property type="match status" value="1"/>
</dbReference>
<evidence type="ECO:0000256" key="3">
    <source>
        <dbReference type="ARBA" id="ARBA00022806"/>
    </source>
</evidence>
<feature type="compositionally biased region" description="Acidic residues" evidence="5">
    <location>
        <begin position="309"/>
        <end position="319"/>
    </location>
</feature>
<dbReference type="PANTHER" id="PTHR12131:SF1">
    <property type="entry name" value="ATP-DEPENDENT RNA HELICASE SUPV3L1, MITOCHONDRIAL-RELATED"/>
    <property type="match status" value="1"/>
</dbReference>
<proteinExistence type="predicted"/>
<dbReference type="FunFam" id="1.10.3380.30:FF:000001">
    <property type="entry name" value="Ski2 ATP-dependent RNA helicase"/>
    <property type="match status" value="1"/>
</dbReference>
<dbReference type="InterPro" id="IPR014001">
    <property type="entry name" value="Helicase_ATP-bd"/>
</dbReference>
<dbReference type="InterPro" id="IPR001650">
    <property type="entry name" value="Helicase_C-like"/>
</dbReference>
<accession>A0A2R5GD76</accession>
<dbReference type="InterPro" id="IPR011545">
    <property type="entry name" value="DEAD/DEAH_box_helicase_dom"/>
</dbReference>
<dbReference type="InterPro" id="IPR050699">
    <property type="entry name" value="RNA-DNA_Helicase"/>
</dbReference>
<gene>
    <name evidence="8" type="ORF">FCC1311_051472</name>
</gene>
<dbReference type="OrthoDB" id="64767at2759"/>
<dbReference type="PANTHER" id="PTHR12131">
    <property type="entry name" value="ATP-DEPENDENT RNA AND DNA HELICASE"/>
    <property type="match status" value="1"/>
</dbReference>
<feature type="compositionally biased region" description="Acidic residues" evidence="5">
    <location>
        <begin position="278"/>
        <end position="299"/>
    </location>
</feature>
<dbReference type="PROSITE" id="PS51194">
    <property type="entry name" value="HELICASE_CTER"/>
    <property type="match status" value="1"/>
</dbReference>
<feature type="domain" description="Helicase ATP-binding" evidence="6">
    <location>
        <begin position="431"/>
        <end position="589"/>
    </location>
</feature>
<dbReference type="Pfam" id="PF00270">
    <property type="entry name" value="DEAD"/>
    <property type="match status" value="1"/>
</dbReference>
<dbReference type="Gene3D" id="1.10.3380.30">
    <property type="match status" value="1"/>
</dbReference>
<feature type="region of interest" description="Disordered" evidence="5">
    <location>
        <begin position="641"/>
        <end position="677"/>
    </location>
</feature>
<dbReference type="InParanoid" id="A0A2R5GD76"/>
<protein>
    <submittedName>
        <fullName evidence="8">ATP-dependent RNA helicase DOB1</fullName>
    </submittedName>
</protein>
<evidence type="ECO:0000256" key="1">
    <source>
        <dbReference type="ARBA" id="ARBA00022741"/>
    </source>
</evidence>
<keyword evidence="4" id="KW-0067">ATP-binding</keyword>
<dbReference type="SMART" id="SM00490">
    <property type="entry name" value="HELICc"/>
    <property type="match status" value="1"/>
</dbReference>
<dbReference type="Gene3D" id="3.40.50.300">
    <property type="entry name" value="P-loop containing nucleotide triphosphate hydrolases"/>
    <property type="match status" value="2"/>
</dbReference>
<reference evidence="8 9" key="1">
    <citation type="submission" date="2017-12" db="EMBL/GenBank/DDBJ databases">
        <title>Sequencing, de novo assembly and annotation of complete genome of a new Thraustochytrid species, strain FCC1311.</title>
        <authorList>
            <person name="Sedici K."/>
            <person name="Godart F."/>
            <person name="Aiese Cigliano R."/>
            <person name="Sanseverino W."/>
            <person name="Barakat M."/>
            <person name="Ortet P."/>
            <person name="Marechal E."/>
            <person name="Cagnac O."/>
            <person name="Amato A."/>
        </authorList>
    </citation>
    <scope>NUCLEOTIDE SEQUENCE [LARGE SCALE GENOMIC DNA]</scope>
</reference>